<sequence length="198" mass="22927">MLPNFTRTLTSLAIVVALMAGAFFGGIMLTRKEAVRWQQNFAAERDGIMREIRNDQTLYMAQTVSLTRKEFKQYFETEWKQLTKDYGLRDPQQLTNLETVTTYNIKTTLRDSVVRDTVQVKVMDYRTKNISIQATIEADTMNLTYRHYLGLDIVLSKQRRAGFANKVLLRPWIRPLQVTAIPDDKNTVITKLKTTIAK</sequence>
<keyword evidence="1" id="KW-0472">Membrane</keyword>
<proteinExistence type="predicted"/>
<dbReference type="AlphaFoldDB" id="A0A644TYE2"/>
<organism evidence="2">
    <name type="scientific">bioreactor metagenome</name>
    <dbReference type="NCBI Taxonomy" id="1076179"/>
    <lineage>
        <taxon>unclassified sequences</taxon>
        <taxon>metagenomes</taxon>
        <taxon>ecological metagenomes</taxon>
    </lineage>
</organism>
<reference evidence="2" key="1">
    <citation type="submission" date="2019-08" db="EMBL/GenBank/DDBJ databases">
        <authorList>
            <person name="Kucharzyk K."/>
            <person name="Murdoch R.W."/>
            <person name="Higgins S."/>
            <person name="Loffler F."/>
        </authorList>
    </citation>
    <scope>NUCLEOTIDE SEQUENCE</scope>
</reference>
<dbReference type="InterPro" id="IPR046679">
    <property type="entry name" value="DUF6549"/>
</dbReference>
<comment type="caution">
    <text evidence="2">The sequence shown here is derived from an EMBL/GenBank/DDBJ whole genome shotgun (WGS) entry which is preliminary data.</text>
</comment>
<feature type="transmembrane region" description="Helical" evidence="1">
    <location>
        <begin position="12"/>
        <end position="30"/>
    </location>
</feature>
<keyword evidence="1" id="KW-1133">Transmembrane helix</keyword>
<name>A0A644TYE2_9ZZZZ</name>
<accession>A0A644TYE2</accession>
<evidence type="ECO:0000313" key="2">
    <source>
        <dbReference type="EMBL" id="MPL71920.1"/>
    </source>
</evidence>
<keyword evidence="1" id="KW-0812">Transmembrane</keyword>
<gene>
    <name evidence="2" type="ORF">SDC9_17699</name>
</gene>
<dbReference type="EMBL" id="VSSQ01000062">
    <property type="protein sequence ID" value="MPL71920.1"/>
    <property type="molecule type" value="Genomic_DNA"/>
</dbReference>
<evidence type="ECO:0000256" key="1">
    <source>
        <dbReference type="SAM" id="Phobius"/>
    </source>
</evidence>
<protein>
    <submittedName>
        <fullName evidence="2">Uncharacterized protein</fullName>
    </submittedName>
</protein>
<dbReference type="Pfam" id="PF20186">
    <property type="entry name" value="DUF6549"/>
    <property type="match status" value="1"/>
</dbReference>